<accession>A0AB39UIE3</accession>
<dbReference type="EMBL" id="CP129683">
    <property type="protein sequence ID" value="XDS49933.1"/>
    <property type="molecule type" value="Genomic_DNA"/>
</dbReference>
<dbReference type="PROSITE" id="PS50893">
    <property type="entry name" value="ABC_TRANSPORTER_2"/>
    <property type="match status" value="1"/>
</dbReference>
<keyword evidence="3" id="KW-1003">Cell membrane</keyword>
<comment type="subcellular location">
    <subcellularLocation>
        <location evidence="1">Cell membrane</location>
        <topology evidence="1">Peripheral membrane protein</topology>
    </subcellularLocation>
</comment>
<dbReference type="InterPro" id="IPR003439">
    <property type="entry name" value="ABC_transporter-like_ATP-bd"/>
</dbReference>
<keyword evidence="9" id="KW-0472">Membrane</keyword>
<evidence type="ECO:0000256" key="5">
    <source>
        <dbReference type="ARBA" id="ARBA00022741"/>
    </source>
</evidence>
<dbReference type="PANTHER" id="PTHR42771:SF2">
    <property type="entry name" value="IRON(3+)-HYDROXAMATE IMPORT ATP-BINDING PROTEIN FHUC"/>
    <property type="match status" value="1"/>
</dbReference>
<feature type="domain" description="ABC transporter" evidence="10">
    <location>
        <begin position="45"/>
        <end position="281"/>
    </location>
</feature>
<evidence type="ECO:0000256" key="8">
    <source>
        <dbReference type="ARBA" id="ARBA00023065"/>
    </source>
</evidence>
<dbReference type="InterPro" id="IPR051535">
    <property type="entry name" value="Siderophore_ABC-ATPase"/>
</dbReference>
<dbReference type="SUPFAM" id="SSF52540">
    <property type="entry name" value="P-loop containing nucleoside triphosphate hydrolases"/>
    <property type="match status" value="1"/>
</dbReference>
<evidence type="ECO:0000313" key="13">
    <source>
        <dbReference type="EMBL" id="XDS49933.1"/>
    </source>
</evidence>
<evidence type="ECO:0000313" key="12">
    <source>
        <dbReference type="EMBL" id="XDS48706.1"/>
    </source>
</evidence>
<name>A0AB39UIE3_9BIFI</name>
<dbReference type="InterPro" id="IPR003593">
    <property type="entry name" value="AAA+_ATPase"/>
</dbReference>
<dbReference type="AlphaFoldDB" id="A0AB39UIE3"/>
<gene>
    <name evidence="13" type="ORF">QN062_05835</name>
    <name evidence="12" type="ORF">QN216_00030</name>
    <name evidence="11" type="ORF">QN217_10820</name>
</gene>
<evidence type="ECO:0000313" key="11">
    <source>
        <dbReference type="EMBL" id="XDS46590.1"/>
    </source>
</evidence>
<protein>
    <submittedName>
        <fullName evidence="12">ABC transporter ATP-binding protein</fullName>
    </submittedName>
</protein>
<keyword evidence="5" id="KW-0547">Nucleotide-binding</keyword>
<dbReference type="InterPro" id="IPR017871">
    <property type="entry name" value="ABC_transporter-like_CS"/>
</dbReference>
<dbReference type="GO" id="GO:0006826">
    <property type="term" value="P:iron ion transport"/>
    <property type="evidence" value="ECO:0007669"/>
    <property type="project" value="UniProtKB-KW"/>
</dbReference>
<dbReference type="RefSeq" id="WP_369340904.1">
    <property type="nucleotide sequence ID" value="NZ_CP129675.1"/>
</dbReference>
<keyword evidence="2" id="KW-0813">Transport</keyword>
<evidence type="ECO:0000256" key="4">
    <source>
        <dbReference type="ARBA" id="ARBA00022496"/>
    </source>
</evidence>
<dbReference type="EMBL" id="CP129682">
    <property type="protein sequence ID" value="XDS48706.1"/>
    <property type="molecule type" value="Genomic_DNA"/>
</dbReference>
<keyword evidence="6 12" id="KW-0067">ATP-binding</keyword>
<evidence type="ECO:0000256" key="2">
    <source>
        <dbReference type="ARBA" id="ARBA00022448"/>
    </source>
</evidence>
<sequence>MKPQESDVMASAEHSLGPVIRNAGQAARRTVTQAAGTTSARSASLSAEKVSVAYGRHLAVKGVDLDVHGGQIGAIIGANGCGKSTFLRALARLVKPQGGTVILNGHDIAKLPTKRVATQLGILPQSPIAPDGITVSDLVSRGRYPYHKFGSAWSRQDQDAVDHALAVTHMAELADRSVDQLSGGQRQRAWIALTLAQDTDILLLDEPTTYLDVAYQLEVLDLLADLNAIDGITIIMVIHDINLAARYADWILAMKDGECDTIGTAEEVVTPEVISRVFGMDVRIIQDPESSTPMIIADSRHALAPKRAMFEEEKL</sequence>
<dbReference type="EMBL" id="CP129675">
    <property type="protein sequence ID" value="XDS46590.1"/>
    <property type="molecule type" value="Genomic_DNA"/>
</dbReference>
<dbReference type="KEGG" id="bfk:QN062_05835"/>
<dbReference type="GO" id="GO:0016887">
    <property type="term" value="F:ATP hydrolysis activity"/>
    <property type="evidence" value="ECO:0007669"/>
    <property type="project" value="InterPro"/>
</dbReference>
<organism evidence="12">
    <name type="scientific">Bifidobacterium fermentum</name>
    <dbReference type="NCBI Taxonomy" id="3059035"/>
    <lineage>
        <taxon>Bacteria</taxon>
        <taxon>Bacillati</taxon>
        <taxon>Actinomycetota</taxon>
        <taxon>Actinomycetes</taxon>
        <taxon>Bifidobacteriales</taxon>
        <taxon>Bifidobacteriaceae</taxon>
        <taxon>Bifidobacterium</taxon>
    </lineage>
</organism>
<dbReference type="FunFam" id="3.40.50.300:FF:000134">
    <property type="entry name" value="Iron-enterobactin ABC transporter ATP-binding protein"/>
    <property type="match status" value="1"/>
</dbReference>
<dbReference type="InterPro" id="IPR027417">
    <property type="entry name" value="P-loop_NTPase"/>
</dbReference>
<dbReference type="PROSITE" id="PS00211">
    <property type="entry name" value="ABC_TRANSPORTER_1"/>
    <property type="match status" value="1"/>
</dbReference>
<dbReference type="PANTHER" id="PTHR42771">
    <property type="entry name" value="IRON(3+)-HYDROXAMATE IMPORT ATP-BINDING PROTEIN FHUC"/>
    <property type="match status" value="1"/>
</dbReference>
<reference evidence="12" key="1">
    <citation type="submission" date="2023-07" db="EMBL/GenBank/DDBJ databases">
        <title>Bifidobacterium aquikefiriaerophilum sp. nov. and Bifidobacterium eccum sp. nov., isolated from water kefir.</title>
        <authorList>
            <person name="Breselge S."/>
            <person name="Bellassi P."/>
            <person name="Barcenilla C."/>
            <person name="Alvarez-Ordonez A."/>
            <person name="Morelli L."/>
            <person name="Cotter P.D."/>
        </authorList>
    </citation>
    <scope>NUCLEOTIDE SEQUENCE</scope>
    <source>
        <strain evidence="13">WK012_4_13</strain>
        <strain evidence="12">WK013_4_14</strain>
        <strain evidence="11">WK048_4_13</strain>
    </source>
</reference>
<evidence type="ECO:0000259" key="10">
    <source>
        <dbReference type="PROSITE" id="PS50893"/>
    </source>
</evidence>
<dbReference type="SMART" id="SM00382">
    <property type="entry name" value="AAA"/>
    <property type="match status" value="1"/>
</dbReference>
<evidence type="ECO:0000256" key="3">
    <source>
        <dbReference type="ARBA" id="ARBA00022475"/>
    </source>
</evidence>
<dbReference type="GO" id="GO:0005886">
    <property type="term" value="C:plasma membrane"/>
    <property type="evidence" value="ECO:0007669"/>
    <property type="project" value="UniProtKB-SubCell"/>
</dbReference>
<keyword evidence="8" id="KW-0406">Ion transport</keyword>
<evidence type="ECO:0000256" key="1">
    <source>
        <dbReference type="ARBA" id="ARBA00004202"/>
    </source>
</evidence>
<dbReference type="CDD" id="cd03214">
    <property type="entry name" value="ABC_Iron-Siderophores_B12_Hemin"/>
    <property type="match status" value="1"/>
</dbReference>
<keyword evidence="7" id="KW-0408">Iron</keyword>
<proteinExistence type="predicted"/>
<evidence type="ECO:0000256" key="6">
    <source>
        <dbReference type="ARBA" id="ARBA00022840"/>
    </source>
</evidence>
<evidence type="ECO:0000256" key="7">
    <source>
        <dbReference type="ARBA" id="ARBA00023004"/>
    </source>
</evidence>
<keyword evidence="4" id="KW-0410">Iron transport</keyword>
<dbReference type="Pfam" id="PF00005">
    <property type="entry name" value="ABC_tran"/>
    <property type="match status" value="1"/>
</dbReference>
<evidence type="ECO:0000256" key="9">
    <source>
        <dbReference type="ARBA" id="ARBA00023136"/>
    </source>
</evidence>
<dbReference type="GO" id="GO:0005524">
    <property type="term" value="F:ATP binding"/>
    <property type="evidence" value="ECO:0007669"/>
    <property type="project" value="UniProtKB-KW"/>
</dbReference>
<dbReference type="Gene3D" id="3.40.50.300">
    <property type="entry name" value="P-loop containing nucleotide triphosphate hydrolases"/>
    <property type="match status" value="1"/>
</dbReference>